<keyword evidence="2" id="KW-1015">Disulfide bond</keyword>
<reference evidence="6" key="1">
    <citation type="journal article" date="2014" name="Int. J. Syst. Evol. Microbiol.">
        <title>Complete genome sequence of Corynebacterium casei LMG S-19264T (=DSM 44701T), isolated from a smear-ripened cheese.</title>
        <authorList>
            <consortium name="US DOE Joint Genome Institute (JGI-PGF)"/>
            <person name="Walter F."/>
            <person name="Albersmeier A."/>
            <person name="Kalinowski J."/>
            <person name="Ruckert C."/>
        </authorList>
    </citation>
    <scope>NUCLEOTIDE SEQUENCE</scope>
    <source>
        <strain evidence="6">KCTC 12988</strain>
    </source>
</reference>
<accession>A0A918TVZ9</accession>
<dbReference type="EMBL" id="BMXI01000014">
    <property type="protein sequence ID" value="GHC61452.1"/>
    <property type="molecule type" value="Genomic_DNA"/>
</dbReference>
<proteinExistence type="predicted"/>
<dbReference type="Proteomes" id="UP000644507">
    <property type="component" value="Unassembled WGS sequence"/>
</dbReference>
<dbReference type="InterPro" id="IPR001791">
    <property type="entry name" value="Laminin_G"/>
</dbReference>
<dbReference type="AlphaFoldDB" id="A0A918TVZ9"/>
<evidence type="ECO:0000313" key="7">
    <source>
        <dbReference type="Proteomes" id="UP000644507"/>
    </source>
</evidence>
<dbReference type="Pfam" id="PF00149">
    <property type="entry name" value="Metallophos"/>
    <property type="match status" value="1"/>
</dbReference>
<feature type="domain" description="LamG-like jellyroll fold" evidence="5">
    <location>
        <begin position="487"/>
        <end position="619"/>
    </location>
</feature>
<dbReference type="CDD" id="cd00110">
    <property type="entry name" value="LamG"/>
    <property type="match status" value="1"/>
</dbReference>
<dbReference type="PANTHER" id="PTHR43143">
    <property type="entry name" value="METALLOPHOSPHOESTERASE, CALCINEURIN SUPERFAMILY"/>
    <property type="match status" value="1"/>
</dbReference>
<feature type="domain" description="Laminin G" evidence="4">
    <location>
        <begin position="487"/>
        <end position="614"/>
    </location>
</feature>
<dbReference type="InterPro" id="IPR013320">
    <property type="entry name" value="ConA-like_dom_sf"/>
</dbReference>
<dbReference type="Pfam" id="PF13385">
    <property type="entry name" value="Laminin_G_3"/>
    <property type="match status" value="1"/>
</dbReference>
<evidence type="ECO:0000256" key="2">
    <source>
        <dbReference type="ARBA" id="ARBA00023157"/>
    </source>
</evidence>
<name>A0A918TVZ9_9BACT</name>
<dbReference type="SUPFAM" id="SSF49899">
    <property type="entry name" value="Concanavalin A-like lectins/glucanases"/>
    <property type="match status" value="1"/>
</dbReference>
<evidence type="ECO:0000313" key="6">
    <source>
        <dbReference type="EMBL" id="GHC61452.1"/>
    </source>
</evidence>
<dbReference type="Gene3D" id="3.60.21.10">
    <property type="match status" value="1"/>
</dbReference>
<evidence type="ECO:0000259" key="5">
    <source>
        <dbReference type="SMART" id="SM00560"/>
    </source>
</evidence>
<dbReference type="InterPro" id="IPR006558">
    <property type="entry name" value="LamG-like"/>
</dbReference>
<dbReference type="InterPro" id="IPR004843">
    <property type="entry name" value="Calcineurin-like_PHP"/>
</dbReference>
<gene>
    <name evidence="6" type="ORF">GCM10007100_30970</name>
</gene>
<feature type="signal peptide" evidence="3">
    <location>
        <begin position="1"/>
        <end position="24"/>
    </location>
</feature>
<evidence type="ECO:0000256" key="3">
    <source>
        <dbReference type="SAM" id="SignalP"/>
    </source>
</evidence>
<dbReference type="PANTHER" id="PTHR43143:SF1">
    <property type="entry name" value="SERINE_THREONINE-PROTEIN PHOSPHATASE CPPED1"/>
    <property type="match status" value="1"/>
</dbReference>
<dbReference type="InterPro" id="IPR029052">
    <property type="entry name" value="Metallo-depent_PP-like"/>
</dbReference>
<dbReference type="GO" id="GO:0016787">
    <property type="term" value="F:hydrolase activity"/>
    <property type="evidence" value="ECO:0007669"/>
    <property type="project" value="InterPro"/>
</dbReference>
<dbReference type="RefSeq" id="WP_189571842.1">
    <property type="nucleotide sequence ID" value="NZ_BMXI01000014.1"/>
</dbReference>
<comment type="caution">
    <text evidence="6">The sequence shown here is derived from an EMBL/GenBank/DDBJ whole genome shotgun (WGS) entry which is preliminary data.</text>
</comment>
<organism evidence="6 7">
    <name type="scientific">Roseibacillus persicicus</name>
    <dbReference type="NCBI Taxonomy" id="454148"/>
    <lineage>
        <taxon>Bacteria</taxon>
        <taxon>Pseudomonadati</taxon>
        <taxon>Verrucomicrobiota</taxon>
        <taxon>Verrucomicrobiia</taxon>
        <taxon>Verrucomicrobiales</taxon>
        <taxon>Verrucomicrobiaceae</taxon>
        <taxon>Roseibacillus</taxon>
    </lineage>
</organism>
<dbReference type="SMART" id="SM00282">
    <property type="entry name" value="LamG"/>
    <property type="match status" value="1"/>
</dbReference>
<keyword evidence="1 3" id="KW-0732">Signal</keyword>
<feature type="chain" id="PRO_5036882516" evidence="3">
    <location>
        <begin position="25"/>
        <end position="672"/>
    </location>
</feature>
<reference evidence="6" key="2">
    <citation type="submission" date="2020-09" db="EMBL/GenBank/DDBJ databases">
        <authorList>
            <person name="Sun Q."/>
            <person name="Kim S."/>
        </authorList>
    </citation>
    <scope>NUCLEOTIDE SEQUENCE</scope>
    <source>
        <strain evidence="6">KCTC 12988</strain>
    </source>
</reference>
<sequence>MKRIKAIRLGYLLLPVLAPLSLFSQEKELENLTHDRHTHTHNSRHERVPAMEDRFFTNREGAPLELTNEEPMFTFAVFGDRTGGPDSGVNILADAVRDVNLLEPDLVMTVGDLIQGYNTSEKWMPQMKEYKGIMNNLLCPWFPVAGNHDIYWRGDNRPTGEHEPAYETHFGPLWYAFEHKDCFFIVLYSDEANPENDERNFHKPKSQKMSPEQFEWLKDVLGKAKDSEHVFLFLHHPRWIGNNYGDDWKKVHDELVKAGNVSAVFAGHVHYMRSDPKDGIDYITLATTGGHQPGAFPSAGYLHHYHVVTVRENQVAITAYPVGEALDVRDITPELLEKLQAVSGASVAIEPALTLKENNSLDQKITVSMTNPVDRDLELTLLPSCRDSRWSFTPDHLHITARAGEKVSADFQVTRLEGALDEAFASPILTLQTEYLTESSRYPLPVREIPLPYTFATPPPSKGSFALDFNGSDQYIEVPSAKIPLDEAFTLEAWFKARSFGSRVGLATKTQGSEYGLFVNDGRPHFSVHLGGSYASVSSPQPMLKTNQWHHMAGVYDGKELRLYVDGVLVDTNKRSGKRKTNDLPLLIGADVTGNGGASSHFNGLIDTVRLSKVARYQSEQVEVESTLTSDDETSLLLNMDVLFGSQTYDQSHNGVHAILHGSPRQQAREQQ</sequence>
<keyword evidence="7" id="KW-1185">Reference proteome</keyword>
<dbReference type="Gene3D" id="2.60.120.200">
    <property type="match status" value="1"/>
</dbReference>
<protein>
    <submittedName>
        <fullName evidence="6">Beta-galactosidase</fullName>
    </submittedName>
</protein>
<evidence type="ECO:0000259" key="4">
    <source>
        <dbReference type="SMART" id="SM00282"/>
    </source>
</evidence>
<dbReference type="InterPro" id="IPR051918">
    <property type="entry name" value="STPP_CPPED1"/>
</dbReference>
<dbReference type="SUPFAM" id="SSF56300">
    <property type="entry name" value="Metallo-dependent phosphatases"/>
    <property type="match status" value="1"/>
</dbReference>
<dbReference type="SMART" id="SM00560">
    <property type="entry name" value="LamGL"/>
    <property type="match status" value="1"/>
</dbReference>
<evidence type="ECO:0000256" key="1">
    <source>
        <dbReference type="ARBA" id="ARBA00022729"/>
    </source>
</evidence>